<gene>
    <name evidence="2" type="ORF">RAS12_20050</name>
</gene>
<feature type="transmembrane region" description="Helical" evidence="1">
    <location>
        <begin position="101"/>
        <end position="120"/>
    </location>
</feature>
<sequence>MTLTFNGRAFAALLAVTALLALIAMYGAPYPFLRGFVGDVVAVGWVYLVYRTVIRANVLPLAVAALLTGYAVEFAQYLAQHFGWRIEQPVLRIILGSVPDWWDVLAYTVGFALVLVLALGNERRQQTAALADARQRASLRARR</sequence>
<accession>A0ABY9LX10</accession>
<proteinExistence type="predicted"/>
<keyword evidence="1" id="KW-0472">Membrane</keyword>
<feature type="transmembrane region" description="Helical" evidence="1">
    <location>
        <begin position="32"/>
        <end position="50"/>
    </location>
</feature>
<organism evidence="2 3">
    <name type="scientific">Achromobacter seleniivolatilans</name>
    <dbReference type="NCBI Taxonomy" id="3047478"/>
    <lineage>
        <taxon>Bacteria</taxon>
        <taxon>Pseudomonadati</taxon>
        <taxon>Pseudomonadota</taxon>
        <taxon>Betaproteobacteria</taxon>
        <taxon>Burkholderiales</taxon>
        <taxon>Alcaligenaceae</taxon>
        <taxon>Achromobacter</taxon>
    </lineage>
</organism>
<keyword evidence="3" id="KW-1185">Reference proteome</keyword>
<dbReference type="InterPro" id="IPR021257">
    <property type="entry name" value="DUF2809"/>
</dbReference>
<feature type="transmembrane region" description="Helical" evidence="1">
    <location>
        <begin position="57"/>
        <end position="79"/>
    </location>
</feature>
<evidence type="ECO:0000256" key="1">
    <source>
        <dbReference type="SAM" id="Phobius"/>
    </source>
</evidence>
<dbReference type="EMBL" id="CP132976">
    <property type="protein sequence ID" value="WMD18903.1"/>
    <property type="molecule type" value="Genomic_DNA"/>
</dbReference>
<keyword evidence="1" id="KW-1133">Transmembrane helix</keyword>
<evidence type="ECO:0000313" key="2">
    <source>
        <dbReference type="EMBL" id="WMD18903.1"/>
    </source>
</evidence>
<dbReference type="Pfam" id="PF10990">
    <property type="entry name" value="DUF2809"/>
    <property type="match status" value="1"/>
</dbReference>
<name>A0ABY9LX10_9BURK</name>
<keyword evidence="1" id="KW-0812">Transmembrane</keyword>
<dbReference type="RefSeq" id="WP_306939537.1">
    <property type="nucleotide sequence ID" value="NZ_CP132976.1"/>
</dbReference>
<dbReference type="Proteomes" id="UP001234798">
    <property type="component" value="Chromosome"/>
</dbReference>
<protein>
    <submittedName>
        <fullName evidence="2">DUF2809 domain-containing protein</fullName>
    </submittedName>
</protein>
<feature type="transmembrane region" description="Helical" evidence="1">
    <location>
        <begin position="7"/>
        <end position="26"/>
    </location>
</feature>
<evidence type="ECO:0000313" key="3">
    <source>
        <dbReference type="Proteomes" id="UP001234798"/>
    </source>
</evidence>
<reference evidence="2 3" key="1">
    <citation type="submission" date="2023-08" db="EMBL/GenBank/DDBJ databases">
        <title>Achromobacter seleniivolatilans sp. nov., isolated from seleniferous soil.</title>
        <authorList>
            <person name="Zhang S."/>
            <person name="Li K."/>
            <person name="Peng J."/>
            <person name="Zhao Q."/>
            <person name="Wang H."/>
            <person name="Guo Y."/>
        </authorList>
    </citation>
    <scope>NUCLEOTIDE SEQUENCE [LARGE SCALE GENOMIC DNA]</scope>
    <source>
        <strain evidence="2 3">R39</strain>
    </source>
</reference>